<keyword evidence="3" id="KW-1185">Reference proteome</keyword>
<gene>
    <name evidence="2" type="ORF">H4219_000978</name>
</gene>
<reference evidence="2" key="1">
    <citation type="submission" date="2022-07" db="EMBL/GenBank/DDBJ databases">
        <title>Phylogenomic reconstructions and comparative analyses of Kickxellomycotina fungi.</title>
        <authorList>
            <person name="Reynolds N.K."/>
            <person name="Stajich J.E."/>
            <person name="Barry K."/>
            <person name="Grigoriev I.V."/>
            <person name="Crous P."/>
            <person name="Smith M.E."/>
        </authorList>
    </citation>
    <scope>NUCLEOTIDE SEQUENCE</scope>
    <source>
        <strain evidence="2">NBRC 100468</strain>
    </source>
</reference>
<dbReference type="AlphaFoldDB" id="A0A9W8DSD5"/>
<organism evidence="2 3">
    <name type="scientific">Mycoemilia scoparia</name>
    <dbReference type="NCBI Taxonomy" id="417184"/>
    <lineage>
        <taxon>Eukaryota</taxon>
        <taxon>Fungi</taxon>
        <taxon>Fungi incertae sedis</taxon>
        <taxon>Zoopagomycota</taxon>
        <taxon>Kickxellomycotina</taxon>
        <taxon>Kickxellomycetes</taxon>
        <taxon>Kickxellales</taxon>
        <taxon>Kickxellaceae</taxon>
        <taxon>Mycoemilia</taxon>
    </lineage>
</organism>
<feature type="chain" id="PRO_5040769894" evidence="1">
    <location>
        <begin position="19"/>
        <end position="199"/>
    </location>
</feature>
<accession>A0A9W8DSD5</accession>
<feature type="signal peptide" evidence="1">
    <location>
        <begin position="1"/>
        <end position="18"/>
    </location>
</feature>
<evidence type="ECO:0000256" key="1">
    <source>
        <dbReference type="SAM" id="SignalP"/>
    </source>
</evidence>
<sequence>MKLSFASVAFALSSLTFAAPVQQNHAREYMIPAAKDTFSGPGCLDCTNGKEQTLRVDGTKGVEERILLRFELPNEVAQNVESIKSCSLSVPGPIKRIDGEGKYPLIQVADANNIGWDEESVSERTLPDQYDWVGEGKIREGQDTFDPININQICRNIAKNKLGKNNGLNVFLFGLESDIGYVFPSKEAGQPIKLIVKTN</sequence>
<evidence type="ECO:0000313" key="3">
    <source>
        <dbReference type="Proteomes" id="UP001150538"/>
    </source>
</evidence>
<dbReference type="EMBL" id="JANBPU010000008">
    <property type="protein sequence ID" value="KAJ1920925.1"/>
    <property type="molecule type" value="Genomic_DNA"/>
</dbReference>
<comment type="caution">
    <text evidence="2">The sequence shown here is derived from an EMBL/GenBank/DDBJ whole genome shotgun (WGS) entry which is preliminary data.</text>
</comment>
<protein>
    <submittedName>
        <fullName evidence="2">Uncharacterized protein</fullName>
    </submittedName>
</protein>
<proteinExistence type="predicted"/>
<evidence type="ECO:0000313" key="2">
    <source>
        <dbReference type="EMBL" id="KAJ1920925.1"/>
    </source>
</evidence>
<name>A0A9W8DSD5_9FUNG</name>
<keyword evidence="1" id="KW-0732">Signal</keyword>
<dbReference type="Proteomes" id="UP001150538">
    <property type="component" value="Unassembled WGS sequence"/>
</dbReference>